<dbReference type="EMBL" id="JASNJD010000005">
    <property type="protein sequence ID" value="MDK3017777.1"/>
    <property type="molecule type" value="Genomic_DNA"/>
</dbReference>
<evidence type="ECO:0000259" key="1">
    <source>
        <dbReference type="Pfam" id="PF13449"/>
    </source>
</evidence>
<dbReference type="Gene3D" id="2.120.10.30">
    <property type="entry name" value="TolB, C-terminal domain"/>
    <property type="match status" value="1"/>
</dbReference>
<sequence>MRLGPAIAITLLLCAGCDAGDGTGSGAAEYLSSYTWQEDAPWFGGLSGIELSADGHRATLLSDRARLITADLTRDADGRVVGAELTGQWPLRASTGQRLKGQAADSEGLATGPDGQIYISFEDIDRVARYARPGAPARVLNDPRTFGDPPRNRSLEALAMDGAGRLYTLPENAPDARGQIPVYRRDGQDWHIAFTLPPRGRFLPVGADFDPEGRLYVLERAVTLLGFRSRLRRWTLENDQPVREETLLTTAAGRHDNLEGVAIWRDNAGRLRATLVSDDNFLRLQRTELVDYLLPD</sequence>
<dbReference type="RefSeq" id="WP_284480590.1">
    <property type="nucleotide sequence ID" value="NZ_JASNJD010000005.1"/>
</dbReference>
<dbReference type="Proteomes" id="UP001243757">
    <property type="component" value="Unassembled WGS sequence"/>
</dbReference>
<gene>
    <name evidence="2" type="ORF">QO033_08815</name>
</gene>
<reference evidence="2 3" key="1">
    <citation type="submission" date="2023-05" db="EMBL/GenBank/DDBJ databases">
        <title>Pseudodonghicola sp. nov.</title>
        <authorList>
            <person name="Huang J."/>
        </authorList>
    </citation>
    <scope>NUCLEOTIDE SEQUENCE [LARGE SCALE GENOMIC DNA]</scope>
    <source>
        <strain evidence="2 3">IC7</strain>
    </source>
</reference>
<keyword evidence="3" id="KW-1185">Reference proteome</keyword>
<dbReference type="InterPro" id="IPR011042">
    <property type="entry name" value="6-blade_b-propeller_TolB-like"/>
</dbReference>
<protein>
    <submittedName>
        <fullName evidence="2">Esterase-like activity of phytase family protein</fullName>
    </submittedName>
</protein>
<evidence type="ECO:0000313" key="2">
    <source>
        <dbReference type="EMBL" id="MDK3017777.1"/>
    </source>
</evidence>
<organism evidence="2 3">
    <name type="scientific">Pseudodonghicola flavimaris</name>
    <dbReference type="NCBI Taxonomy" id="3050036"/>
    <lineage>
        <taxon>Bacteria</taxon>
        <taxon>Pseudomonadati</taxon>
        <taxon>Pseudomonadota</taxon>
        <taxon>Alphaproteobacteria</taxon>
        <taxon>Rhodobacterales</taxon>
        <taxon>Paracoccaceae</taxon>
        <taxon>Pseudodonghicola</taxon>
    </lineage>
</organism>
<dbReference type="InterPro" id="IPR014567">
    <property type="entry name" value="UCP031900"/>
</dbReference>
<accession>A0ABT7EZK9</accession>
<proteinExistence type="predicted"/>
<evidence type="ECO:0000313" key="3">
    <source>
        <dbReference type="Proteomes" id="UP001243757"/>
    </source>
</evidence>
<comment type="caution">
    <text evidence="2">The sequence shown here is derived from an EMBL/GenBank/DDBJ whole genome shotgun (WGS) entry which is preliminary data.</text>
</comment>
<dbReference type="InterPro" id="IPR027372">
    <property type="entry name" value="Phytase-like_dom"/>
</dbReference>
<dbReference type="SUPFAM" id="SSF101898">
    <property type="entry name" value="NHL repeat"/>
    <property type="match status" value="1"/>
</dbReference>
<dbReference type="PIRSF" id="PIRSF031900">
    <property type="entry name" value="UCP031900"/>
    <property type="match status" value="1"/>
</dbReference>
<name>A0ABT7EZK9_9RHOB</name>
<feature type="domain" description="Phytase-like" evidence="1">
    <location>
        <begin position="42"/>
        <end position="281"/>
    </location>
</feature>
<dbReference type="Pfam" id="PF13449">
    <property type="entry name" value="Phytase-like"/>
    <property type="match status" value="1"/>
</dbReference>